<dbReference type="AlphaFoldDB" id="A0A7C3YZX1"/>
<dbReference type="EMBL" id="DTMF01000285">
    <property type="protein sequence ID" value="HGF35024.1"/>
    <property type="molecule type" value="Genomic_DNA"/>
</dbReference>
<name>A0A7C3YZX1_9BACT</name>
<sequence>MFQLSAEKYSADIRCNVAVRRPGEQEELKPARLVISSNHSMVEMSLAIGDGSAEDAAGVGEIELALDAEGLRLVQKALKQAGTAVARKA</sequence>
<proteinExistence type="predicted"/>
<accession>A0A7C3YZX1</accession>
<reference evidence="1" key="1">
    <citation type="journal article" date="2020" name="mSystems">
        <title>Genome- and Community-Level Interaction Insights into Carbon Utilization and Element Cycling Functions of Hydrothermarchaeota in Hydrothermal Sediment.</title>
        <authorList>
            <person name="Zhou Z."/>
            <person name="Liu Y."/>
            <person name="Xu W."/>
            <person name="Pan J."/>
            <person name="Luo Z.H."/>
            <person name="Li M."/>
        </authorList>
    </citation>
    <scope>NUCLEOTIDE SEQUENCE [LARGE SCALE GENOMIC DNA]</scope>
    <source>
        <strain evidence="1">SpSt-897</strain>
    </source>
</reference>
<evidence type="ECO:0000313" key="1">
    <source>
        <dbReference type="EMBL" id="HGF35024.1"/>
    </source>
</evidence>
<comment type="caution">
    <text evidence="1">The sequence shown here is derived from an EMBL/GenBank/DDBJ whole genome shotgun (WGS) entry which is preliminary data.</text>
</comment>
<gene>
    <name evidence="1" type="ORF">ENW96_11690</name>
</gene>
<protein>
    <submittedName>
        <fullName evidence="1">Uncharacterized protein</fullName>
    </submittedName>
</protein>
<organism evidence="1">
    <name type="scientific">Desulfobacca acetoxidans</name>
    <dbReference type="NCBI Taxonomy" id="60893"/>
    <lineage>
        <taxon>Bacteria</taxon>
        <taxon>Pseudomonadati</taxon>
        <taxon>Thermodesulfobacteriota</taxon>
        <taxon>Desulfobaccia</taxon>
        <taxon>Desulfobaccales</taxon>
        <taxon>Desulfobaccaceae</taxon>
        <taxon>Desulfobacca</taxon>
    </lineage>
</organism>